<dbReference type="AlphaFoldDB" id="A0AAX3NYT2"/>
<dbReference type="RefSeq" id="WP_275057394.1">
    <property type="nucleotide sequence ID" value="NZ_CP118988.1"/>
</dbReference>
<accession>A0AAX3NYT2</accession>
<protein>
    <recommendedName>
        <fullName evidence="4">Transposase</fullName>
    </recommendedName>
</protein>
<evidence type="ECO:0000256" key="1">
    <source>
        <dbReference type="SAM" id="Phobius"/>
    </source>
</evidence>
<reference evidence="2" key="1">
    <citation type="submission" date="2023-02" db="EMBL/GenBank/DDBJ databases">
        <title>The sequence of Aeromonas allosaccharophila K520.</title>
        <authorList>
            <person name="Luo X."/>
        </authorList>
    </citation>
    <scope>NUCLEOTIDE SEQUENCE</scope>
    <source>
        <strain evidence="2">K520</strain>
    </source>
</reference>
<gene>
    <name evidence="2" type="ORF">PYU98_03250</name>
</gene>
<proteinExistence type="predicted"/>
<evidence type="ECO:0000313" key="2">
    <source>
        <dbReference type="EMBL" id="WED77288.1"/>
    </source>
</evidence>
<feature type="transmembrane region" description="Helical" evidence="1">
    <location>
        <begin position="21"/>
        <end position="40"/>
    </location>
</feature>
<feature type="transmembrane region" description="Helical" evidence="1">
    <location>
        <begin position="46"/>
        <end position="64"/>
    </location>
</feature>
<keyword evidence="1" id="KW-0472">Membrane</keyword>
<name>A0AAX3NYT2_9GAMM</name>
<sequence length="101" mass="11624">MESGARNSIKLKFIHIAKYKTKILYGIIFLFWLIRCFQDYMKNSTISHRPIVMFHYHFAALPAYHTVQKRLRQRITPASDPEKAGGHRAACLSGVMIALST</sequence>
<keyword evidence="1" id="KW-1133">Transmembrane helix</keyword>
<dbReference type="EMBL" id="CP118988">
    <property type="protein sequence ID" value="WED77288.1"/>
    <property type="molecule type" value="Genomic_DNA"/>
</dbReference>
<keyword evidence="1" id="KW-0812">Transmembrane</keyword>
<evidence type="ECO:0000313" key="3">
    <source>
        <dbReference type="Proteomes" id="UP001213721"/>
    </source>
</evidence>
<dbReference type="Proteomes" id="UP001213721">
    <property type="component" value="Chromosome"/>
</dbReference>
<evidence type="ECO:0008006" key="4">
    <source>
        <dbReference type="Google" id="ProtNLM"/>
    </source>
</evidence>
<organism evidence="2 3">
    <name type="scientific">Aeromonas allosaccharophila</name>
    <dbReference type="NCBI Taxonomy" id="656"/>
    <lineage>
        <taxon>Bacteria</taxon>
        <taxon>Pseudomonadati</taxon>
        <taxon>Pseudomonadota</taxon>
        <taxon>Gammaproteobacteria</taxon>
        <taxon>Aeromonadales</taxon>
        <taxon>Aeromonadaceae</taxon>
        <taxon>Aeromonas</taxon>
    </lineage>
</organism>